<evidence type="ECO:0000259" key="10">
    <source>
        <dbReference type="PROSITE" id="PS50893"/>
    </source>
</evidence>
<dbReference type="GO" id="GO:0016887">
    <property type="term" value="F:ATP hydrolysis activity"/>
    <property type="evidence" value="ECO:0007669"/>
    <property type="project" value="InterPro"/>
</dbReference>
<keyword evidence="5" id="KW-0067">ATP-binding</keyword>
<dbReference type="GO" id="GO:0043215">
    <property type="term" value="P:daunorubicin transport"/>
    <property type="evidence" value="ECO:0007669"/>
    <property type="project" value="InterPro"/>
</dbReference>
<dbReference type="PROSITE" id="PS00211">
    <property type="entry name" value="ABC_TRANSPORTER_1"/>
    <property type="match status" value="1"/>
</dbReference>
<feature type="domain" description="ABC transporter" evidence="10">
    <location>
        <begin position="4"/>
        <end position="234"/>
    </location>
</feature>
<dbReference type="Proteomes" id="UP000054537">
    <property type="component" value="Unassembled WGS sequence"/>
</dbReference>
<dbReference type="InterPro" id="IPR005894">
    <property type="entry name" value="DrrA"/>
</dbReference>
<comment type="caution">
    <text evidence="11">The sequence shown here is derived from an EMBL/GenBank/DDBJ whole genome shotgun (WGS) entry which is preliminary data.</text>
</comment>
<dbReference type="STRING" id="1869.MB27_21240"/>
<sequence length="301" mass="32285">MHTLIAQGLRKRYGDLHALDGFDLHVGPGVIHGLLGPNGAGKTTAVKALATLIDLDGGTARVAGFDVRTQARQVRRSIGLIGQNAAVDEILGGRQNLVMFGRLYGLGKADARARADDLLATFGLAGAADRAVSTYSGGMRRRLDIAAGLILTPAVLFLDEPTTGLDPRGRNEVWTGVREIAARGTTVLLTTQYLDEADQLAARISVVDHGKVIAEGSPDELKRRVGGDRVTFTVRENAAEIARRLGAETDEDSRITVEVTTDLIDVVRTLDGLGARPTDLRLRRPTLDEVFLHLTAKESVR</sequence>
<evidence type="ECO:0000256" key="2">
    <source>
        <dbReference type="ARBA" id="ARBA00022448"/>
    </source>
</evidence>
<keyword evidence="8" id="KW-0046">Antibiotic resistance</keyword>
<dbReference type="InterPro" id="IPR050763">
    <property type="entry name" value="ABC_transporter_ATP-binding"/>
</dbReference>
<evidence type="ECO:0000256" key="9">
    <source>
        <dbReference type="ARBA" id="ARBA00049985"/>
    </source>
</evidence>
<reference evidence="11 12" key="1">
    <citation type="submission" date="2014-10" db="EMBL/GenBank/DDBJ databases">
        <title>Draft genome sequence of Actinoplanes utahensis NRRL 12052.</title>
        <authorList>
            <person name="Velasco-Bucheli B."/>
            <person name="del Cerro C."/>
            <person name="Hormigo D."/>
            <person name="Garcia J.L."/>
            <person name="Acebal C."/>
            <person name="Arroyo M."/>
            <person name="de la Mata I."/>
        </authorList>
    </citation>
    <scope>NUCLEOTIDE SEQUENCE [LARGE SCALE GENOMIC DNA]</scope>
    <source>
        <strain evidence="11 12">NRRL 12052</strain>
    </source>
</reference>
<dbReference type="SUPFAM" id="SSF52540">
    <property type="entry name" value="P-loop containing nucleoside triphosphate hydrolases"/>
    <property type="match status" value="1"/>
</dbReference>
<dbReference type="GO" id="GO:0005886">
    <property type="term" value="C:plasma membrane"/>
    <property type="evidence" value="ECO:0007669"/>
    <property type="project" value="UniProtKB-SubCell"/>
</dbReference>
<evidence type="ECO:0000256" key="3">
    <source>
        <dbReference type="ARBA" id="ARBA00022475"/>
    </source>
</evidence>
<keyword evidence="6" id="KW-1278">Translocase</keyword>
<name>A0A0A6X6L3_ACTUT</name>
<dbReference type="PROSITE" id="PS50893">
    <property type="entry name" value="ABC_TRANSPORTER_2"/>
    <property type="match status" value="1"/>
</dbReference>
<keyword evidence="2" id="KW-0813">Transport</keyword>
<dbReference type="PANTHER" id="PTHR42711">
    <property type="entry name" value="ABC TRANSPORTER ATP-BINDING PROTEIN"/>
    <property type="match status" value="1"/>
</dbReference>
<dbReference type="AlphaFoldDB" id="A0A0A6X6L3"/>
<dbReference type="eggNOG" id="COG1131">
    <property type="taxonomic scope" value="Bacteria"/>
</dbReference>
<proteinExistence type="inferred from homology"/>
<evidence type="ECO:0000256" key="5">
    <source>
        <dbReference type="ARBA" id="ARBA00022840"/>
    </source>
</evidence>
<dbReference type="InterPro" id="IPR003439">
    <property type="entry name" value="ABC_transporter-like_ATP-bd"/>
</dbReference>
<keyword evidence="12" id="KW-1185">Reference proteome</keyword>
<gene>
    <name evidence="11" type="ORF">MB27_21240</name>
</gene>
<evidence type="ECO:0000313" key="11">
    <source>
        <dbReference type="EMBL" id="KHD75742.1"/>
    </source>
</evidence>
<dbReference type="InterPro" id="IPR025302">
    <property type="entry name" value="DrrA1/2-like_C"/>
</dbReference>
<dbReference type="Pfam" id="PF00005">
    <property type="entry name" value="ABC_tran"/>
    <property type="match status" value="1"/>
</dbReference>
<evidence type="ECO:0000256" key="4">
    <source>
        <dbReference type="ARBA" id="ARBA00022741"/>
    </source>
</evidence>
<comment type="similarity">
    <text evidence="9">Belongs to the ABC transporter superfamily. Drug exporter-1 (DrugE1) (TC 3.A.1.105) family.</text>
</comment>
<dbReference type="GO" id="GO:0046677">
    <property type="term" value="P:response to antibiotic"/>
    <property type="evidence" value="ECO:0007669"/>
    <property type="project" value="UniProtKB-KW"/>
</dbReference>
<evidence type="ECO:0000256" key="1">
    <source>
        <dbReference type="ARBA" id="ARBA00004413"/>
    </source>
</evidence>
<organism evidence="11 12">
    <name type="scientific">Actinoplanes utahensis</name>
    <dbReference type="NCBI Taxonomy" id="1869"/>
    <lineage>
        <taxon>Bacteria</taxon>
        <taxon>Bacillati</taxon>
        <taxon>Actinomycetota</taxon>
        <taxon>Actinomycetes</taxon>
        <taxon>Micromonosporales</taxon>
        <taxon>Micromonosporaceae</taxon>
        <taxon>Actinoplanes</taxon>
    </lineage>
</organism>
<dbReference type="EMBL" id="JRTT01000024">
    <property type="protein sequence ID" value="KHD75742.1"/>
    <property type="molecule type" value="Genomic_DNA"/>
</dbReference>
<dbReference type="Gene3D" id="3.40.50.300">
    <property type="entry name" value="P-loop containing nucleotide triphosphate hydrolases"/>
    <property type="match status" value="1"/>
</dbReference>
<dbReference type="RefSeq" id="WP_043526876.1">
    <property type="nucleotide sequence ID" value="NZ_BAABKU010000030.1"/>
</dbReference>
<dbReference type="InterPro" id="IPR003593">
    <property type="entry name" value="AAA+_ATPase"/>
</dbReference>
<evidence type="ECO:0000313" key="12">
    <source>
        <dbReference type="Proteomes" id="UP000054537"/>
    </source>
</evidence>
<dbReference type="OrthoDB" id="9804819at2"/>
<dbReference type="InterPro" id="IPR017871">
    <property type="entry name" value="ABC_transporter-like_CS"/>
</dbReference>
<protein>
    <submittedName>
        <fullName evidence="11">ABC transporter</fullName>
    </submittedName>
</protein>
<comment type="subcellular location">
    <subcellularLocation>
        <location evidence="1">Cell membrane</location>
        <topology evidence="1">Peripheral membrane protein</topology>
        <orientation evidence="1">Cytoplasmic side</orientation>
    </subcellularLocation>
</comment>
<dbReference type="SMART" id="SM00382">
    <property type="entry name" value="AAA"/>
    <property type="match status" value="1"/>
</dbReference>
<keyword evidence="4" id="KW-0547">Nucleotide-binding</keyword>
<dbReference type="NCBIfam" id="TIGR01188">
    <property type="entry name" value="drrA"/>
    <property type="match status" value="1"/>
</dbReference>
<dbReference type="InterPro" id="IPR027417">
    <property type="entry name" value="P-loop_NTPase"/>
</dbReference>
<evidence type="ECO:0000256" key="7">
    <source>
        <dbReference type="ARBA" id="ARBA00023136"/>
    </source>
</evidence>
<keyword evidence="3" id="KW-1003">Cell membrane</keyword>
<dbReference type="GO" id="GO:0005524">
    <property type="term" value="F:ATP binding"/>
    <property type="evidence" value="ECO:0007669"/>
    <property type="project" value="UniProtKB-KW"/>
</dbReference>
<keyword evidence="7" id="KW-0472">Membrane</keyword>
<dbReference type="Pfam" id="PF13732">
    <property type="entry name" value="DrrA1-3_C"/>
    <property type="match status" value="1"/>
</dbReference>
<evidence type="ECO:0000256" key="6">
    <source>
        <dbReference type="ARBA" id="ARBA00022967"/>
    </source>
</evidence>
<evidence type="ECO:0000256" key="8">
    <source>
        <dbReference type="ARBA" id="ARBA00023251"/>
    </source>
</evidence>
<accession>A0A0A6X6L3</accession>
<dbReference type="PANTHER" id="PTHR42711:SF19">
    <property type="entry name" value="DOXORUBICIN RESISTANCE ATP-BINDING PROTEIN DRRA"/>
    <property type="match status" value="1"/>
</dbReference>
<dbReference type="GO" id="GO:1900753">
    <property type="term" value="P:doxorubicin transport"/>
    <property type="evidence" value="ECO:0007669"/>
    <property type="project" value="InterPro"/>
</dbReference>